<dbReference type="PANTHER" id="PTHR12599:SF0">
    <property type="entry name" value="PTERIN-4-ALPHA-CARBINOLAMINE DEHYDRATASE"/>
    <property type="match status" value="1"/>
</dbReference>
<accession>A0A2U1K5P9</accession>
<dbReference type="GO" id="GO:0008124">
    <property type="term" value="F:4-alpha-hydroxytetrahydrobiopterin dehydratase activity"/>
    <property type="evidence" value="ECO:0007669"/>
    <property type="project" value="UniProtKB-EC"/>
</dbReference>
<name>A0A2U1K5P9_9BACI</name>
<dbReference type="Gene3D" id="3.30.1360.20">
    <property type="entry name" value="Transcriptional coactivator/pterin dehydratase"/>
    <property type="match status" value="1"/>
</dbReference>
<evidence type="ECO:0000256" key="2">
    <source>
        <dbReference type="ARBA" id="ARBA00006472"/>
    </source>
</evidence>
<evidence type="ECO:0000256" key="1">
    <source>
        <dbReference type="ARBA" id="ARBA00001554"/>
    </source>
</evidence>
<keyword evidence="4" id="KW-0456">Lyase</keyword>
<sequence length="102" mass="12533">MKLERLTQDEIKKKLEENKNWKLTDEKWIIRKYRFRDYLQGIEFVNQVAKASEEANHHPFISIDYKLISVKISSWNARGLTDLDFELARKYDEFYEQIKYHF</sequence>
<evidence type="ECO:0000256" key="3">
    <source>
        <dbReference type="ARBA" id="ARBA00013252"/>
    </source>
</evidence>
<dbReference type="SUPFAM" id="SSF55248">
    <property type="entry name" value="PCD-like"/>
    <property type="match status" value="1"/>
</dbReference>
<dbReference type="AlphaFoldDB" id="A0A2U1K5P9"/>
<evidence type="ECO:0000313" key="5">
    <source>
        <dbReference type="EMBL" id="PWA12851.1"/>
    </source>
</evidence>
<dbReference type="GO" id="GO:0006729">
    <property type="term" value="P:tetrahydrobiopterin biosynthetic process"/>
    <property type="evidence" value="ECO:0007669"/>
    <property type="project" value="InterPro"/>
</dbReference>
<comment type="similarity">
    <text evidence="2">Belongs to the pterin-4-alpha-carbinolamine dehydratase family.</text>
</comment>
<comment type="caution">
    <text evidence="5">The sequence shown here is derived from an EMBL/GenBank/DDBJ whole genome shotgun (WGS) entry which is preliminary data.</text>
</comment>
<dbReference type="RefSeq" id="WP_116553632.1">
    <property type="nucleotide sequence ID" value="NZ_QCZG01000005.1"/>
</dbReference>
<organism evidence="5 6">
    <name type="scientific">Pueribacillus theae</name>
    <dbReference type="NCBI Taxonomy" id="2171751"/>
    <lineage>
        <taxon>Bacteria</taxon>
        <taxon>Bacillati</taxon>
        <taxon>Bacillota</taxon>
        <taxon>Bacilli</taxon>
        <taxon>Bacillales</taxon>
        <taxon>Bacillaceae</taxon>
        <taxon>Pueribacillus</taxon>
    </lineage>
</organism>
<gene>
    <name evidence="5" type="ORF">DCC39_04190</name>
</gene>
<dbReference type="EC" id="4.2.1.96" evidence="3"/>
<dbReference type="Proteomes" id="UP000245998">
    <property type="component" value="Unassembled WGS sequence"/>
</dbReference>
<dbReference type="CDD" id="cd00488">
    <property type="entry name" value="PCD_DCoH"/>
    <property type="match status" value="1"/>
</dbReference>
<dbReference type="PANTHER" id="PTHR12599">
    <property type="entry name" value="PTERIN-4-ALPHA-CARBINOLAMINE DEHYDRATASE"/>
    <property type="match status" value="1"/>
</dbReference>
<dbReference type="NCBIfam" id="NF002017">
    <property type="entry name" value="PRK00823.1-2"/>
    <property type="match status" value="1"/>
</dbReference>
<protein>
    <recommendedName>
        <fullName evidence="3">4a-hydroxytetrahydrobiopterin dehydratase</fullName>
        <ecNumber evidence="3">4.2.1.96</ecNumber>
    </recommendedName>
</protein>
<keyword evidence="6" id="KW-1185">Reference proteome</keyword>
<reference evidence="5 6" key="1">
    <citation type="submission" date="2018-04" db="EMBL/GenBank/DDBJ databases">
        <title>Camelliibacillus theae gen. nov., sp. nov., isolated from Pu'er tea.</title>
        <authorList>
            <person name="Niu L."/>
        </authorList>
    </citation>
    <scope>NUCLEOTIDE SEQUENCE [LARGE SCALE GENOMIC DNA]</scope>
    <source>
        <strain evidence="5 6">T8</strain>
    </source>
</reference>
<proteinExistence type="inferred from homology"/>
<evidence type="ECO:0000313" key="6">
    <source>
        <dbReference type="Proteomes" id="UP000245998"/>
    </source>
</evidence>
<dbReference type="Pfam" id="PF01329">
    <property type="entry name" value="Pterin_4a"/>
    <property type="match status" value="1"/>
</dbReference>
<dbReference type="InterPro" id="IPR036428">
    <property type="entry name" value="PCD_sf"/>
</dbReference>
<dbReference type="EMBL" id="QCZG01000005">
    <property type="protein sequence ID" value="PWA12851.1"/>
    <property type="molecule type" value="Genomic_DNA"/>
</dbReference>
<dbReference type="OrthoDB" id="9800108at2"/>
<dbReference type="InterPro" id="IPR001533">
    <property type="entry name" value="Pterin_deHydtase"/>
</dbReference>
<evidence type="ECO:0000256" key="4">
    <source>
        <dbReference type="ARBA" id="ARBA00023239"/>
    </source>
</evidence>
<comment type="catalytic activity">
    <reaction evidence="1">
        <text>(4aS,6R)-4a-hydroxy-L-erythro-5,6,7,8-tetrahydrobiopterin = (6R)-L-erythro-6,7-dihydrobiopterin + H2O</text>
        <dbReference type="Rhea" id="RHEA:11920"/>
        <dbReference type="ChEBI" id="CHEBI:15377"/>
        <dbReference type="ChEBI" id="CHEBI:15642"/>
        <dbReference type="ChEBI" id="CHEBI:43120"/>
        <dbReference type="EC" id="4.2.1.96"/>
    </reaction>
</comment>